<sequence>MYTLTYESVATGKIIGSEMEELLQKARANNLREDITGCLIYYKGGFVQLLEGEKDKIVALYEKIKMDPRHNNVSLFSDDEISKRTFPNWGMAYYPIDENNTNKYEYEQFKRNLILLSDLIEPTNVTSKQFWKKIKTMISEPPII</sequence>
<dbReference type="Pfam" id="PF04940">
    <property type="entry name" value="BLUF"/>
    <property type="match status" value="1"/>
</dbReference>
<protein>
    <recommendedName>
        <fullName evidence="1">BLUF domain-containing protein</fullName>
    </recommendedName>
</protein>
<dbReference type="SUPFAM" id="SSF54975">
    <property type="entry name" value="Acylphosphatase/BLUF domain-like"/>
    <property type="match status" value="1"/>
</dbReference>
<evidence type="ECO:0000313" key="2">
    <source>
        <dbReference type="EMBL" id="KKN78635.1"/>
    </source>
</evidence>
<dbReference type="GO" id="GO:0071949">
    <property type="term" value="F:FAD binding"/>
    <property type="evidence" value="ECO:0007669"/>
    <property type="project" value="InterPro"/>
</dbReference>
<dbReference type="InterPro" id="IPR036046">
    <property type="entry name" value="Acylphosphatase-like_dom_sf"/>
</dbReference>
<organism evidence="2">
    <name type="scientific">marine sediment metagenome</name>
    <dbReference type="NCBI Taxonomy" id="412755"/>
    <lineage>
        <taxon>unclassified sequences</taxon>
        <taxon>metagenomes</taxon>
        <taxon>ecological metagenomes</taxon>
    </lineage>
</organism>
<dbReference type="InterPro" id="IPR007024">
    <property type="entry name" value="BLUF_domain"/>
</dbReference>
<comment type="caution">
    <text evidence="2">The sequence shown here is derived from an EMBL/GenBank/DDBJ whole genome shotgun (WGS) entry which is preliminary data.</text>
</comment>
<dbReference type="Gene3D" id="3.30.70.100">
    <property type="match status" value="1"/>
</dbReference>
<dbReference type="GO" id="GO:0009882">
    <property type="term" value="F:blue light photoreceptor activity"/>
    <property type="evidence" value="ECO:0007669"/>
    <property type="project" value="InterPro"/>
</dbReference>
<dbReference type="PROSITE" id="PS50925">
    <property type="entry name" value="BLUF"/>
    <property type="match status" value="1"/>
</dbReference>
<dbReference type="SMART" id="SM01034">
    <property type="entry name" value="BLUF"/>
    <property type="match status" value="1"/>
</dbReference>
<accession>A0A0F9TBJ0</accession>
<feature type="domain" description="BLUF" evidence="1">
    <location>
        <begin position="1"/>
        <end position="92"/>
    </location>
</feature>
<proteinExistence type="predicted"/>
<name>A0A0F9TBJ0_9ZZZZ</name>
<evidence type="ECO:0000259" key="1">
    <source>
        <dbReference type="PROSITE" id="PS50925"/>
    </source>
</evidence>
<dbReference type="EMBL" id="LAZR01000259">
    <property type="protein sequence ID" value="KKN78635.1"/>
    <property type="molecule type" value="Genomic_DNA"/>
</dbReference>
<reference evidence="2" key="1">
    <citation type="journal article" date="2015" name="Nature">
        <title>Complex archaea that bridge the gap between prokaryotes and eukaryotes.</title>
        <authorList>
            <person name="Spang A."/>
            <person name="Saw J.H."/>
            <person name="Jorgensen S.L."/>
            <person name="Zaremba-Niedzwiedzka K."/>
            <person name="Martijn J."/>
            <person name="Lind A.E."/>
            <person name="van Eijk R."/>
            <person name="Schleper C."/>
            <person name="Guy L."/>
            <person name="Ettema T.J."/>
        </authorList>
    </citation>
    <scope>NUCLEOTIDE SEQUENCE</scope>
</reference>
<dbReference type="AlphaFoldDB" id="A0A0F9TBJ0"/>
<gene>
    <name evidence="2" type="ORF">LCGC14_0348320</name>
</gene>